<evidence type="ECO:0000256" key="1">
    <source>
        <dbReference type="ARBA" id="ARBA00022679"/>
    </source>
</evidence>
<gene>
    <name evidence="3" type="ORF">LamDB_51410</name>
</gene>
<protein>
    <recommendedName>
        <fullName evidence="4">GNAT family N-acetyltransferase</fullName>
    </recommendedName>
</protein>
<name>A0A640N0J4_BACAN</name>
<reference evidence="3" key="1">
    <citation type="submission" date="2019-12" db="EMBL/GenBank/DDBJ databases">
        <title>Epidemiological and comparative genomic analysis of Bacillus anthracis isolated from northern Vietnam.</title>
        <authorList>
            <person name="Hoang T.T.H."/>
            <person name="Dang D.A."/>
            <person name="Pham M.H."/>
            <person name="Luong M.H."/>
            <person name="Tran N.D."/>
            <person name="Nguyen T.H."/>
            <person name="Nguyen T.T."/>
            <person name="Inoue S."/>
            <person name="Morikawa S."/>
            <person name="Okutani A."/>
        </authorList>
    </citation>
    <scope>NUCLEOTIDE SEQUENCE</scope>
    <source>
        <strain evidence="3">LamDB</strain>
    </source>
</reference>
<evidence type="ECO:0008006" key="4">
    <source>
        <dbReference type="Google" id="ProtNLM"/>
    </source>
</evidence>
<sequence>MKKINHQLCNIFELTNYEMEDEFLLKLIRRNISKFKTSSNPSIASYLQDKALSLNKQNSIRTYLLIDSDTSELIGYFCLKIVIIKFEINVSKNIKKKISSDAMKNNEFPSLLITKLARDDQYKGLVSGKTILEYAFSIAYDIYKKTALKHVCVDWYDHFKLEKFYCEDCGFKIFQYRNTDKGKIVSAFYKF</sequence>
<dbReference type="EMBL" id="BLEX01000011">
    <property type="protein sequence ID" value="GEU19907.1"/>
    <property type="molecule type" value="Genomic_DNA"/>
</dbReference>
<organism evidence="3">
    <name type="scientific">Bacillus anthracis</name>
    <name type="common">anthrax bacterium</name>
    <dbReference type="NCBI Taxonomy" id="1392"/>
    <lineage>
        <taxon>Bacteria</taxon>
        <taxon>Bacillati</taxon>
        <taxon>Bacillota</taxon>
        <taxon>Bacilli</taxon>
        <taxon>Bacillales</taxon>
        <taxon>Bacillaceae</taxon>
        <taxon>Bacillus</taxon>
        <taxon>Bacillus cereus group</taxon>
    </lineage>
</organism>
<dbReference type="PANTHER" id="PTHR36449">
    <property type="entry name" value="ACETYLTRANSFERASE-RELATED"/>
    <property type="match status" value="1"/>
</dbReference>
<comment type="caution">
    <text evidence="3">The sequence shown here is derived from an EMBL/GenBank/DDBJ whole genome shotgun (WGS) entry which is preliminary data.</text>
</comment>
<dbReference type="Gene3D" id="3.40.630.30">
    <property type="match status" value="1"/>
</dbReference>
<dbReference type="PANTHER" id="PTHR36449:SF1">
    <property type="entry name" value="ACETYLTRANSFERASE"/>
    <property type="match status" value="1"/>
</dbReference>
<evidence type="ECO:0000256" key="2">
    <source>
        <dbReference type="ARBA" id="ARBA00023315"/>
    </source>
</evidence>
<proteinExistence type="predicted"/>
<evidence type="ECO:0000313" key="3">
    <source>
        <dbReference type="EMBL" id="GEU19907.1"/>
    </source>
</evidence>
<dbReference type="AlphaFoldDB" id="A0A640N0J4"/>
<accession>A0A640N0J4</accession>
<keyword evidence="1" id="KW-0808">Transferase</keyword>
<reference evidence="3" key="2">
    <citation type="submission" date="2019-12" db="EMBL/GenBank/DDBJ databases">
        <authorList>
            <person name="Hoang T.H.H."/>
            <person name="Okutani A."/>
        </authorList>
    </citation>
    <scope>NUCLEOTIDE SEQUENCE</scope>
    <source>
        <strain evidence="3">LamDB</strain>
    </source>
</reference>
<keyword evidence="2" id="KW-0012">Acyltransferase</keyword>
<dbReference type="GO" id="GO:0016746">
    <property type="term" value="F:acyltransferase activity"/>
    <property type="evidence" value="ECO:0007669"/>
    <property type="project" value="UniProtKB-KW"/>
</dbReference>